<protein>
    <submittedName>
        <fullName evidence="1">Uncharacterized protein</fullName>
    </submittedName>
</protein>
<accession>A0ACC0UI52</accession>
<dbReference type="EMBL" id="JAGFNK010000025">
    <property type="protein sequence ID" value="KAI9511238.1"/>
    <property type="molecule type" value="Genomic_DNA"/>
</dbReference>
<reference evidence="1" key="1">
    <citation type="submission" date="2021-03" db="EMBL/GenBank/DDBJ databases">
        <title>Evolutionary priming and transition to the ectomycorrhizal habit in an iconic lineage of mushroom-forming fungi: is preadaptation a requirement?</title>
        <authorList>
            <consortium name="DOE Joint Genome Institute"/>
            <person name="Looney B.P."/>
            <person name="Miyauchi S."/>
            <person name="Morin E."/>
            <person name="Drula E."/>
            <person name="Courty P.E."/>
            <person name="Chicoki N."/>
            <person name="Fauchery L."/>
            <person name="Kohler A."/>
            <person name="Kuo A."/>
            <person name="LaButti K."/>
            <person name="Pangilinan J."/>
            <person name="Lipzen A."/>
            <person name="Riley R."/>
            <person name="Andreopoulos W."/>
            <person name="He G."/>
            <person name="Johnson J."/>
            <person name="Barry K.W."/>
            <person name="Grigoriev I.V."/>
            <person name="Nagy L."/>
            <person name="Hibbett D."/>
            <person name="Henrissat B."/>
            <person name="Matheny P.B."/>
            <person name="Labbe J."/>
            <person name="Martin A.F."/>
        </authorList>
    </citation>
    <scope>NUCLEOTIDE SEQUENCE</scope>
    <source>
        <strain evidence="1">BPL698</strain>
    </source>
</reference>
<feature type="non-terminal residue" evidence="1">
    <location>
        <position position="1"/>
    </location>
</feature>
<gene>
    <name evidence="1" type="ORF">F5148DRAFT_975495</name>
</gene>
<proteinExistence type="predicted"/>
<dbReference type="Proteomes" id="UP001207468">
    <property type="component" value="Unassembled WGS sequence"/>
</dbReference>
<organism evidence="1 2">
    <name type="scientific">Russula earlei</name>
    <dbReference type="NCBI Taxonomy" id="71964"/>
    <lineage>
        <taxon>Eukaryota</taxon>
        <taxon>Fungi</taxon>
        <taxon>Dikarya</taxon>
        <taxon>Basidiomycota</taxon>
        <taxon>Agaricomycotina</taxon>
        <taxon>Agaricomycetes</taxon>
        <taxon>Russulales</taxon>
        <taxon>Russulaceae</taxon>
        <taxon>Russula</taxon>
    </lineage>
</organism>
<sequence>HSAWSSLAQDYLEIMLSVSSNCVFLQGGIIISKCCSCLKGNIVEALQCIKCAIQHDLLF</sequence>
<evidence type="ECO:0000313" key="1">
    <source>
        <dbReference type="EMBL" id="KAI9511238.1"/>
    </source>
</evidence>
<name>A0ACC0UI52_9AGAM</name>
<keyword evidence="2" id="KW-1185">Reference proteome</keyword>
<comment type="caution">
    <text evidence="1">The sequence shown here is derived from an EMBL/GenBank/DDBJ whole genome shotgun (WGS) entry which is preliminary data.</text>
</comment>
<evidence type="ECO:0000313" key="2">
    <source>
        <dbReference type="Proteomes" id="UP001207468"/>
    </source>
</evidence>